<sequence length="180" mass="20116">MYLLTFGHGTAEPSGIAQLLRGAGVGSVVDVRRAPGSKRNPALARDEMSSWLPAAGIAYRWEERLGGWRKVAADTPDTALRNRAFRGYAGHMRTAEFLAAIDALLSGAERERTAIMCAESVWWRCHRSMIADFLVLAREVPVDHLMHDGTLRRHRPSEEARLMHEERVLVYDADQPPLSL</sequence>
<dbReference type="PANTHER" id="PTHR39337">
    <property type="entry name" value="BLR5642 PROTEIN"/>
    <property type="match status" value="1"/>
</dbReference>
<accession>A0A238XKD0</accession>
<dbReference type="Pfam" id="PF04343">
    <property type="entry name" value="DUF488"/>
    <property type="match status" value="1"/>
</dbReference>
<evidence type="ECO:0000313" key="1">
    <source>
        <dbReference type="EMBL" id="SNR59132.1"/>
    </source>
</evidence>
<dbReference type="PIRSF" id="PIRSF024492">
    <property type="entry name" value="UCP024492"/>
    <property type="match status" value="1"/>
</dbReference>
<dbReference type="InterPro" id="IPR007438">
    <property type="entry name" value="DUF488"/>
</dbReference>
<dbReference type="Proteomes" id="UP000198348">
    <property type="component" value="Unassembled WGS sequence"/>
</dbReference>
<reference evidence="1 2" key="1">
    <citation type="submission" date="2017-06" db="EMBL/GenBank/DDBJ databases">
        <authorList>
            <person name="Kim H.J."/>
            <person name="Triplett B.A."/>
        </authorList>
    </citation>
    <scope>NUCLEOTIDE SEQUENCE [LARGE SCALE GENOMIC DNA]</scope>
    <source>
        <strain evidence="1 2">DSM 45207</strain>
    </source>
</reference>
<evidence type="ECO:0000313" key="2">
    <source>
        <dbReference type="Proteomes" id="UP000198348"/>
    </source>
</evidence>
<gene>
    <name evidence="1" type="ORF">SAMN06265360_11167</name>
</gene>
<dbReference type="EMBL" id="FZNW01000011">
    <property type="protein sequence ID" value="SNR59132.1"/>
    <property type="molecule type" value="Genomic_DNA"/>
</dbReference>
<protein>
    <recommendedName>
        <fullName evidence="3">DUF488 domain-containing protein</fullName>
    </recommendedName>
</protein>
<evidence type="ECO:0008006" key="3">
    <source>
        <dbReference type="Google" id="ProtNLM"/>
    </source>
</evidence>
<organism evidence="1 2">
    <name type="scientific">Haloechinothrix alba</name>
    <dbReference type="NCBI Taxonomy" id="664784"/>
    <lineage>
        <taxon>Bacteria</taxon>
        <taxon>Bacillati</taxon>
        <taxon>Actinomycetota</taxon>
        <taxon>Actinomycetes</taxon>
        <taxon>Pseudonocardiales</taxon>
        <taxon>Pseudonocardiaceae</taxon>
        <taxon>Haloechinothrix</taxon>
    </lineage>
</organism>
<keyword evidence="2" id="KW-1185">Reference proteome</keyword>
<dbReference type="InterPro" id="IPR014519">
    <property type="entry name" value="UCP024492"/>
</dbReference>
<dbReference type="AlphaFoldDB" id="A0A238XKD0"/>
<dbReference type="RefSeq" id="WP_089301697.1">
    <property type="nucleotide sequence ID" value="NZ_FZNW01000011.1"/>
</dbReference>
<name>A0A238XKD0_9PSEU</name>
<dbReference type="PANTHER" id="PTHR39337:SF1">
    <property type="entry name" value="BLR5642 PROTEIN"/>
    <property type="match status" value="1"/>
</dbReference>
<dbReference type="OrthoDB" id="9789109at2"/>
<proteinExistence type="predicted"/>